<dbReference type="InterPro" id="IPR002646">
    <property type="entry name" value="PolA_pol_head_dom"/>
</dbReference>
<gene>
    <name evidence="13" type="ORF">COT94_01650</name>
</gene>
<keyword evidence="2 8" id="KW-0808">Transferase</keyword>
<dbReference type="SUPFAM" id="SSF81891">
    <property type="entry name" value="Poly A polymerase C-terminal region-like"/>
    <property type="match status" value="1"/>
</dbReference>
<dbReference type="InterPro" id="IPR006674">
    <property type="entry name" value="HD_domain"/>
</dbReference>
<dbReference type="GO" id="GO:0016779">
    <property type="term" value="F:nucleotidyltransferase activity"/>
    <property type="evidence" value="ECO:0007669"/>
    <property type="project" value="UniProtKB-KW"/>
</dbReference>
<dbReference type="InterPro" id="IPR050264">
    <property type="entry name" value="Bact_CCA-adding_enz_type3_sf"/>
</dbReference>
<dbReference type="CDD" id="cd05398">
    <property type="entry name" value="NT_ClassII-CCAase"/>
    <property type="match status" value="1"/>
</dbReference>
<dbReference type="SUPFAM" id="SSF81301">
    <property type="entry name" value="Nucleotidyltransferase"/>
    <property type="match status" value="1"/>
</dbReference>
<evidence type="ECO:0000313" key="14">
    <source>
        <dbReference type="Proteomes" id="UP000228533"/>
    </source>
</evidence>
<dbReference type="InterPro" id="IPR003607">
    <property type="entry name" value="HD/PDEase_dom"/>
</dbReference>
<evidence type="ECO:0000256" key="8">
    <source>
        <dbReference type="RuleBase" id="RU003953"/>
    </source>
</evidence>
<feature type="domain" description="HD" evidence="11">
    <location>
        <begin position="269"/>
        <end position="384"/>
    </location>
</feature>
<dbReference type="NCBIfam" id="TIGR00277">
    <property type="entry name" value="HDIG"/>
    <property type="match status" value="1"/>
</dbReference>
<dbReference type="InterPro" id="IPR032828">
    <property type="entry name" value="PolyA_RNA-bd"/>
</dbReference>
<evidence type="ECO:0000259" key="12">
    <source>
        <dbReference type="Pfam" id="PF12627"/>
    </source>
</evidence>
<evidence type="ECO:0000313" key="13">
    <source>
        <dbReference type="EMBL" id="PIT96205.1"/>
    </source>
</evidence>
<keyword evidence="6" id="KW-0547">Nucleotide-binding</keyword>
<dbReference type="Pfam" id="PF01743">
    <property type="entry name" value="PolyA_pol"/>
    <property type="match status" value="1"/>
</dbReference>
<evidence type="ECO:0000259" key="10">
    <source>
        <dbReference type="Pfam" id="PF01743"/>
    </source>
</evidence>
<organism evidence="13 14">
    <name type="scientific">Candidatus Falkowbacteria bacterium CG10_big_fil_rev_8_21_14_0_10_37_14</name>
    <dbReference type="NCBI Taxonomy" id="1974561"/>
    <lineage>
        <taxon>Bacteria</taxon>
        <taxon>Candidatus Falkowiibacteriota</taxon>
    </lineage>
</organism>
<protein>
    <recommendedName>
        <fullName evidence="15">HD domain-containing protein</fullName>
    </recommendedName>
</protein>
<feature type="domain" description="tRNA nucleotidyltransferase/poly(A) polymerase RNA and SrmB- binding" evidence="12">
    <location>
        <begin position="194"/>
        <end position="253"/>
    </location>
</feature>
<name>A0A2M6WTT0_9BACT</name>
<keyword evidence="9" id="KW-0175">Coiled coil</keyword>
<keyword evidence="4" id="KW-0548">Nucleotidyltransferase</keyword>
<dbReference type="EMBL" id="PFAM01000011">
    <property type="protein sequence ID" value="PIT96205.1"/>
    <property type="molecule type" value="Genomic_DNA"/>
</dbReference>
<proteinExistence type="inferred from homology"/>
<sequence length="498" mass="57207">MIFPGFILDIIKTLELAGLEAWVVGGSVRDLLIGQTPKDWDITTNARPEKMLELFPDAVYENIFGTVLVKVKNEQEETTEVVEVTTYRSESGYKDNRHPDEVIFEDKLSADLSRRDFTINAMALAPVSDTGGHKPGEDETIIEINDEPARLVDLFGGQKDLKKRMIRAVGEPEIRFKEDALRMMRAIRFACQLGFAIEPKTERAINKLSGAIKFIAKERLRDELIKMLASRRPKYAIERLQEDGLLNYIMPELLNGLGMQQNHHHIFTVLDHCLNALEHCPSEEWQVRLAALFHDIGKPATRKIINEAATFYNHEYVGAKMTRKIMERLRFSNDDTERVVNLVRNHMFYYNVDEVTAASVRRLIAKVGRENLRDLISLRVADRLGSGTPKAMPYKLRHLEYMFEKVQNDPVSVKALAINGDDLIKELKLEPSPKFGCLLDCLLAEVLEDPERNTREHLLARAVELLKEDLETLRSKARELIDEKREEDDKKIKRNYKV</sequence>
<dbReference type="GO" id="GO:0046872">
    <property type="term" value="F:metal ion binding"/>
    <property type="evidence" value="ECO:0007669"/>
    <property type="project" value="UniProtKB-KW"/>
</dbReference>
<keyword evidence="3" id="KW-0819">tRNA processing</keyword>
<evidence type="ECO:0000256" key="9">
    <source>
        <dbReference type="SAM" id="Coils"/>
    </source>
</evidence>
<evidence type="ECO:0000259" key="11">
    <source>
        <dbReference type="Pfam" id="PF01966"/>
    </source>
</evidence>
<dbReference type="GO" id="GO:0000049">
    <property type="term" value="F:tRNA binding"/>
    <property type="evidence" value="ECO:0007669"/>
    <property type="project" value="TreeGrafter"/>
</dbReference>
<reference evidence="14" key="1">
    <citation type="submission" date="2017-09" db="EMBL/GenBank/DDBJ databases">
        <title>Depth-based differentiation of microbial function through sediment-hosted aquifers and enrichment of novel symbionts in the deep terrestrial subsurface.</title>
        <authorList>
            <person name="Probst A.J."/>
            <person name="Ladd B."/>
            <person name="Jarett J.K."/>
            <person name="Geller-Mcgrath D.E."/>
            <person name="Sieber C.M.K."/>
            <person name="Emerson J.B."/>
            <person name="Anantharaman K."/>
            <person name="Thomas B.C."/>
            <person name="Malmstrom R."/>
            <person name="Stieglmeier M."/>
            <person name="Klingl A."/>
            <person name="Woyke T."/>
            <person name="Ryan C.M."/>
            <person name="Banfield J.F."/>
        </authorList>
    </citation>
    <scope>NUCLEOTIDE SEQUENCE [LARGE SCALE GENOMIC DNA]</scope>
</reference>
<accession>A0A2M6WTT0</accession>
<evidence type="ECO:0000256" key="3">
    <source>
        <dbReference type="ARBA" id="ARBA00022694"/>
    </source>
</evidence>
<dbReference type="Gene3D" id="1.10.3090.10">
    <property type="entry name" value="cca-adding enzyme, domain 2"/>
    <property type="match status" value="1"/>
</dbReference>
<dbReference type="InterPro" id="IPR043519">
    <property type="entry name" value="NT_sf"/>
</dbReference>
<dbReference type="PANTHER" id="PTHR46173:SF1">
    <property type="entry name" value="CCA TRNA NUCLEOTIDYLTRANSFERASE 1, MITOCHONDRIAL"/>
    <property type="match status" value="1"/>
</dbReference>
<evidence type="ECO:0000256" key="4">
    <source>
        <dbReference type="ARBA" id="ARBA00022695"/>
    </source>
</evidence>
<comment type="similarity">
    <text evidence="8">Belongs to the tRNA nucleotidyltransferase/poly(A) polymerase family.</text>
</comment>
<dbReference type="Pfam" id="PF12627">
    <property type="entry name" value="PolyA_pol_RNAbd"/>
    <property type="match status" value="1"/>
</dbReference>
<evidence type="ECO:0000256" key="5">
    <source>
        <dbReference type="ARBA" id="ARBA00022723"/>
    </source>
</evidence>
<dbReference type="Pfam" id="PF01966">
    <property type="entry name" value="HD"/>
    <property type="match status" value="1"/>
</dbReference>
<keyword evidence="5" id="KW-0479">Metal-binding</keyword>
<dbReference type="Gene3D" id="3.30.460.10">
    <property type="entry name" value="Beta Polymerase, domain 2"/>
    <property type="match status" value="1"/>
</dbReference>
<dbReference type="PANTHER" id="PTHR46173">
    <property type="entry name" value="CCA TRNA NUCLEOTIDYLTRANSFERASE 1, MITOCHONDRIAL"/>
    <property type="match status" value="1"/>
</dbReference>
<dbReference type="GO" id="GO:0000166">
    <property type="term" value="F:nucleotide binding"/>
    <property type="evidence" value="ECO:0007669"/>
    <property type="project" value="UniProtKB-KW"/>
</dbReference>
<keyword evidence="8" id="KW-0694">RNA-binding</keyword>
<evidence type="ECO:0000256" key="2">
    <source>
        <dbReference type="ARBA" id="ARBA00022679"/>
    </source>
</evidence>
<feature type="domain" description="Poly A polymerase head" evidence="10">
    <location>
        <begin position="21"/>
        <end position="167"/>
    </location>
</feature>
<evidence type="ECO:0000256" key="6">
    <source>
        <dbReference type="ARBA" id="ARBA00022741"/>
    </source>
</evidence>
<dbReference type="GO" id="GO:0008033">
    <property type="term" value="P:tRNA processing"/>
    <property type="evidence" value="ECO:0007669"/>
    <property type="project" value="UniProtKB-KW"/>
</dbReference>
<evidence type="ECO:0000256" key="7">
    <source>
        <dbReference type="ARBA" id="ARBA00022842"/>
    </source>
</evidence>
<dbReference type="AlphaFoldDB" id="A0A2M6WTT0"/>
<dbReference type="CDD" id="cd00077">
    <property type="entry name" value="HDc"/>
    <property type="match status" value="1"/>
</dbReference>
<dbReference type="Proteomes" id="UP000228533">
    <property type="component" value="Unassembled WGS sequence"/>
</dbReference>
<evidence type="ECO:0000256" key="1">
    <source>
        <dbReference type="ARBA" id="ARBA00001946"/>
    </source>
</evidence>
<comment type="caution">
    <text evidence="13">The sequence shown here is derived from an EMBL/GenBank/DDBJ whole genome shotgun (WGS) entry which is preliminary data.</text>
</comment>
<dbReference type="InterPro" id="IPR006675">
    <property type="entry name" value="HDIG_dom"/>
</dbReference>
<keyword evidence="7" id="KW-0460">Magnesium</keyword>
<dbReference type="Gene3D" id="1.10.246.80">
    <property type="match status" value="1"/>
</dbReference>
<feature type="coiled-coil region" evidence="9">
    <location>
        <begin position="463"/>
        <end position="490"/>
    </location>
</feature>
<evidence type="ECO:0008006" key="15">
    <source>
        <dbReference type="Google" id="ProtNLM"/>
    </source>
</evidence>
<comment type="cofactor">
    <cofactor evidence="1">
        <name>Mg(2+)</name>
        <dbReference type="ChEBI" id="CHEBI:18420"/>
    </cofactor>
</comment>